<dbReference type="AlphaFoldDB" id="A0A8A1MGJ8"/>
<dbReference type="EMBL" id="CP069114">
    <property type="protein sequence ID" value="QSS63793.1"/>
    <property type="molecule type" value="Genomic_DNA"/>
</dbReference>
<dbReference type="OrthoDB" id="10627484at2759"/>
<evidence type="ECO:0000313" key="2">
    <source>
        <dbReference type="Proteomes" id="UP000663671"/>
    </source>
</evidence>
<protein>
    <submittedName>
        <fullName evidence="1">Uncharacterized protein</fullName>
    </submittedName>
</protein>
<accession>A0A8A1MGJ8</accession>
<gene>
    <name evidence="1" type="ORF">I7I51_00853</name>
</gene>
<name>A0A8A1MGJ8_AJECA</name>
<dbReference type="VEuPathDB" id="FungiDB:I7I51_00853"/>
<dbReference type="Proteomes" id="UP000663671">
    <property type="component" value="Chromosome 1"/>
</dbReference>
<evidence type="ECO:0000313" key="1">
    <source>
        <dbReference type="EMBL" id="QSS63793.1"/>
    </source>
</evidence>
<sequence>MGIPLRDPAAEREMWLARCVGPTFVLSSSPSHGVLVLVPQQGKEGRARFSGVAVCLNALNTNPWKSMGQGPRS</sequence>
<reference evidence="1" key="1">
    <citation type="submission" date="2021-01" db="EMBL/GenBank/DDBJ databases">
        <title>Chromosome-level genome assembly of a human fungal pathogen reveals clustering of transcriptionally co-regulated genes.</title>
        <authorList>
            <person name="Voorhies M."/>
            <person name="Cohen S."/>
            <person name="Shea T.P."/>
            <person name="Petrus S."/>
            <person name="Munoz J.F."/>
            <person name="Poplawski S."/>
            <person name="Goldman W.E."/>
            <person name="Michael T."/>
            <person name="Cuomo C.A."/>
            <person name="Sil A."/>
            <person name="Beyhan S."/>
        </authorList>
    </citation>
    <scope>NUCLEOTIDE SEQUENCE</scope>
    <source>
        <strain evidence="1">WU24</strain>
    </source>
</reference>
<proteinExistence type="predicted"/>
<organism evidence="1 2">
    <name type="scientific">Ajellomyces capsulatus</name>
    <name type="common">Darling's disease fungus</name>
    <name type="synonym">Histoplasma capsulatum</name>
    <dbReference type="NCBI Taxonomy" id="5037"/>
    <lineage>
        <taxon>Eukaryota</taxon>
        <taxon>Fungi</taxon>
        <taxon>Dikarya</taxon>
        <taxon>Ascomycota</taxon>
        <taxon>Pezizomycotina</taxon>
        <taxon>Eurotiomycetes</taxon>
        <taxon>Eurotiomycetidae</taxon>
        <taxon>Onygenales</taxon>
        <taxon>Ajellomycetaceae</taxon>
        <taxon>Histoplasma</taxon>
    </lineage>
</organism>